<evidence type="ECO:0000313" key="1">
    <source>
        <dbReference type="EMBL" id="KAL3777888.1"/>
    </source>
</evidence>
<sequence length="361" mass="41867">MRDACVNELVVLRFGTNLGFSVGVNNALFVHPSAPHWLIVNYDIAYPPTVLNVMGRELEKARAEHPNLAVHTYGYIYGRGKLENPWSNFVMTSCAVARVGVWDEDIFPAYYEDDDYRDRIRYVLGEWRDVIGDPDRYGNAPQHYMNDSHLIRYMTDRNVSVVHGPLNAESYLSGTHETMKKVHDEEEAIEREESRFLKRLWSSISRRAGGPDDRPYRNPLHYESLRWTTTKEVSDAQGYFRCKHGALPDAGEHGEDPLRYFGWHERFLVPFVNRTRVTRLREILSRLNETGFVEARVENDRWRSHDGDADLANNPSPWAAWTFNATRRRCVHEAVNVLMSMPPSEERTNLTKQFRNSCSVC</sequence>
<keyword evidence="2" id="KW-1185">Reference proteome</keyword>
<evidence type="ECO:0000313" key="2">
    <source>
        <dbReference type="Proteomes" id="UP001530315"/>
    </source>
</evidence>
<dbReference type="Proteomes" id="UP001530315">
    <property type="component" value="Unassembled WGS sequence"/>
</dbReference>
<accession>A0ABD3NR38</accession>
<proteinExistence type="predicted"/>
<dbReference type="AlphaFoldDB" id="A0ABD3NR38"/>
<comment type="caution">
    <text evidence="1">The sequence shown here is derived from an EMBL/GenBank/DDBJ whole genome shotgun (WGS) entry which is preliminary data.</text>
</comment>
<dbReference type="InterPro" id="IPR029044">
    <property type="entry name" value="Nucleotide-diphossugar_trans"/>
</dbReference>
<dbReference type="EMBL" id="JALLAZ020001257">
    <property type="protein sequence ID" value="KAL3777888.1"/>
    <property type="molecule type" value="Genomic_DNA"/>
</dbReference>
<gene>
    <name evidence="1" type="ORF">ACHAW5_002059</name>
</gene>
<dbReference type="SUPFAM" id="SSF53448">
    <property type="entry name" value="Nucleotide-diphospho-sugar transferases"/>
    <property type="match status" value="1"/>
</dbReference>
<organism evidence="1 2">
    <name type="scientific">Stephanodiscus triporus</name>
    <dbReference type="NCBI Taxonomy" id="2934178"/>
    <lineage>
        <taxon>Eukaryota</taxon>
        <taxon>Sar</taxon>
        <taxon>Stramenopiles</taxon>
        <taxon>Ochrophyta</taxon>
        <taxon>Bacillariophyta</taxon>
        <taxon>Coscinodiscophyceae</taxon>
        <taxon>Thalassiosirophycidae</taxon>
        <taxon>Stephanodiscales</taxon>
        <taxon>Stephanodiscaceae</taxon>
        <taxon>Stephanodiscus</taxon>
    </lineage>
</organism>
<reference evidence="1 2" key="1">
    <citation type="submission" date="2024-10" db="EMBL/GenBank/DDBJ databases">
        <title>Updated reference genomes for cyclostephanoid diatoms.</title>
        <authorList>
            <person name="Roberts W.R."/>
            <person name="Alverson A.J."/>
        </authorList>
    </citation>
    <scope>NUCLEOTIDE SEQUENCE [LARGE SCALE GENOMIC DNA]</scope>
    <source>
        <strain evidence="1 2">AJA276-08</strain>
    </source>
</reference>
<name>A0ABD3NR38_9STRA</name>
<protein>
    <submittedName>
        <fullName evidence="1">Uncharacterized protein</fullName>
    </submittedName>
</protein>